<dbReference type="CDD" id="cd04859">
    <property type="entry name" value="Prim_Pol"/>
    <property type="match status" value="1"/>
</dbReference>
<dbReference type="AlphaFoldDB" id="A0A4R4V0L0"/>
<gene>
    <name evidence="2" type="ORF">E1292_35305</name>
</gene>
<keyword evidence="3" id="KW-1185">Reference proteome</keyword>
<sequence length="265" mass="28622">MTNPMLAAALAIIAQGGRALICEPDGKAPITRFLPNGVLNATNNPELASRWWRHEPDGNVAAATGHPWYDVLDVDVKPDGNGWPAFNRLKAAGLLPAPLFVNGTPSGGIHAGYVGTNQACGSLRKHKLDFKAAGGYILVPPSVVEGRPYTLISERPHARNQLNWSAVRQFLDPPKPRDYSSGVSNRRSTGVSNGIPGLAAWLAGKTKPGRNQALFWAACRAVENGATEQELHELYRSMQLGNGFDERQAARTVVDAFRITNRRSA</sequence>
<protein>
    <recommendedName>
        <fullName evidence="1">DNA primase/polymerase bifunctional N-terminal domain-containing protein</fullName>
    </recommendedName>
</protein>
<feature type="domain" description="DNA primase/polymerase bifunctional N-terminal" evidence="1">
    <location>
        <begin position="9"/>
        <end position="162"/>
    </location>
</feature>
<dbReference type="Proteomes" id="UP000295258">
    <property type="component" value="Unassembled WGS sequence"/>
</dbReference>
<organism evidence="2 3">
    <name type="scientific">Nonomuraea deserti</name>
    <dbReference type="NCBI Taxonomy" id="1848322"/>
    <lineage>
        <taxon>Bacteria</taxon>
        <taxon>Bacillati</taxon>
        <taxon>Actinomycetota</taxon>
        <taxon>Actinomycetes</taxon>
        <taxon>Streptosporangiales</taxon>
        <taxon>Streptosporangiaceae</taxon>
        <taxon>Nonomuraea</taxon>
    </lineage>
</organism>
<dbReference type="InterPro" id="IPR015330">
    <property type="entry name" value="DNA_primase/pol_bifunc_N"/>
</dbReference>
<evidence type="ECO:0000313" key="3">
    <source>
        <dbReference type="Proteomes" id="UP000295258"/>
    </source>
</evidence>
<evidence type="ECO:0000259" key="1">
    <source>
        <dbReference type="SMART" id="SM00943"/>
    </source>
</evidence>
<dbReference type="SUPFAM" id="SSF56747">
    <property type="entry name" value="Prim-pol domain"/>
    <property type="match status" value="1"/>
</dbReference>
<dbReference type="Pfam" id="PF09250">
    <property type="entry name" value="Prim-Pol"/>
    <property type="match status" value="1"/>
</dbReference>
<reference evidence="2 3" key="1">
    <citation type="submission" date="2019-03" db="EMBL/GenBank/DDBJ databases">
        <title>Draft genome sequences of novel Actinobacteria.</title>
        <authorList>
            <person name="Sahin N."/>
            <person name="Ay H."/>
            <person name="Saygin H."/>
        </authorList>
    </citation>
    <scope>NUCLEOTIDE SEQUENCE [LARGE SCALE GENOMIC DNA]</scope>
    <source>
        <strain evidence="2 3">KC310</strain>
    </source>
</reference>
<dbReference type="RefSeq" id="WP_132601437.1">
    <property type="nucleotide sequence ID" value="NZ_SMKO01000138.1"/>
</dbReference>
<dbReference type="EMBL" id="SMKO01000138">
    <property type="protein sequence ID" value="TDC98507.1"/>
    <property type="molecule type" value="Genomic_DNA"/>
</dbReference>
<accession>A0A4R4V0L0</accession>
<evidence type="ECO:0000313" key="2">
    <source>
        <dbReference type="EMBL" id="TDC98507.1"/>
    </source>
</evidence>
<dbReference type="SMART" id="SM00943">
    <property type="entry name" value="Prim-Pol"/>
    <property type="match status" value="1"/>
</dbReference>
<comment type="caution">
    <text evidence="2">The sequence shown here is derived from an EMBL/GenBank/DDBJ whole genome shotgun (WGS) entry which is preliminary data.</text>
</comment>
<name>A0A4R4V0L0_9ACTN</name>
<proteinExistence type="predicted"/>